<gene>
    <name evidence="2" type="ORF">GLX25_03090</name>
</gene>
<name>A0A7C9HIN7_9MICO</name>
<feature type="compositionally biased region" description="Basic residues" evidence="1">
    <location>
        <begin position="233"/>
        <end position="244"/>
    </location>
</feature>
<dbReference type="GO" id="GO:0008897">
    <property type="term" value="F:holo-[acyl-carrier-protein] synthase activity"/>
    <property type="evidence" value="ECO:0007669"/>
    <property type="project" value="InterPro"/>
</dbReference>
<evidence type="ECO:0000313" key="2">
    <source>
        <dbReference type="EMBL" id="MUN06102.1"/>
    </source>
</evidence>
<feature type="region of interest" description="Disordered" evidence="1">
    <location>
        <begin position="210"/>
        <end position="244"/>
    </location>
</feature>
<evidence type="ECO:0008006" key="4">
    <source>
        <dbReference type="Google" id="ProtNLM"/>
    </source>
</evidence>
<evidence type="ECO:0000256" key="1">
    <source>
        <dbReference type="SAM" id="MobiDB-lite"/>
    </source>
</evidence>
<dbReference type="GO" id="GO:0000287">
    <property type="term" value="F:magnesium ion binding"/>
    <property type="evidence" value="ECO:0007669"/>
    <property type="project" value="InterPro"/>
</dbReference>
<dbReference type="RefSeq" id="WP_155840753.1">
    <property type="nucleotide sequence ID" value="NZ_BAAAIA010000006.1"/>
</dbReference>
<keyword evidence="3" id="KW-1185">Reference proteome</keyword>
<organism evidence="2 3">
    <name type="scientific">Agromyces luteolus</name>
    <dbReference type="NCBI Taxonomy" id="88373"/>
    <lineage>
        <taxon>Bacteria</taxon>
        <taxon>Bacillati</taxon>
        <taxon>Actinomycetota</taxon>
        <taxon>Actinomycetes</taxon>
        <taxon>Micrococcales</taxon>
        <taxon>Microbacteriaceae</taxon>
        <taxon>Agromyces</taxon>
    </lineage>
</organism>
<dbReference type="Gene3D" id="3.90.470.20">
    <property type="entry name" value="4'-phosphopantetheinyl transferase domain"/>
    <property type="match status" value="1"/>
</dbReference>
<reference evidence="2 3" key="1">
    <citation type="submission" date="2019-11" db="EMBL/GenBank/DDBJ databases">
        <title>Agromyces kandeliae sp. nov., isolated from mangrove soil.</title>
        <authorList>
            <person name="Wang R."/>
        </authorList>
    </citation>
    <scope>NUCLEOTIDE SEQUENCE [LARGE SCALE GENOMIC DNA]</scope>
    <source>
        <strain evidence="2 3">JCM 11431</strain>
    </source>
</reference>
<dbReference type="OrthoDB" id="190168at2"/>
<dbReference type="AlphaFoldDB" id="A0A7C9HIN7"/>
<dbReference type="SUPFAM" id="SSF56214">
    <property type="entry name" value="4'-phosphopantetheinyl transferase"/>
    <property type="match status" value="2"/>
</dbReference>
<evidence type="ECO:0000313" key="3">
    <source>
        <dbReference type="Proteomes" id="UP000480122"/>
    </source>
</evidence>
<sequence length="244" mass="24609">MGIGRVIASGTAYSLATVAHGAAPVATRERLGPSDRARLVAARPDDAGRLLAGRAAALLAAARWTGSTSDDLIVDAVCPACGGPHGRPVVVGASAPVHVSIAHAAGVAFAVAAAVPVGVDAEPRSTAPARLAAVRDVLGRRSLAPLADWTAVEAILKADGRGLRVDPSEVVLGVGRRRGRVADRDARYRLRVRRDRSGCVVAVAWAEGAAAAEGPAPAGLSAPAGEAGSVRGATRRTGRPARHP</sequence>
<protein>
    <recommendedName>
        <fullName evidence="4">4'-phosphopantetheinyl transferase superfamily protein</fullName>
    </recommendedName>
</protein>
<comment type="caution">
    <text evidence="2">The sequence shown here is derived from an EMBL/GenBank/DDBJ whole genome shotgun (WGS) entry which is preliminary data.</text>
</comment>
<feature type="compositionally biased region" description="Low complexity" evidence="1">
    <location>
        <begin position="210"/>
        <end position="232"/>
    </location>
</feature>
<accession>A0A7C9HIN7</accession>
<dbReference type="Proteomes" id="UP000480122">
    <property type="component" value="Unassembled WGS sequence"/>
</dbReference>
<dbReference type="EMBL" id="WODA01000004">
    <property type="protein sequence ID" value="MUN06102.1"/>
    <property type="molecule type" value="Genomic_DNA"/>
</dbReference>
<dbReference type="InterPro" id="IPR037143">
    <property type="entry name" value="4-PPantetheinyl_Trfase_dom_sf"/>
</dbReference>
<proteinExistence type="predicted"/>